<evidence type="ECO:0000313" key="7">
    <source>
        <dbReference type="Proteomes" id="UP000054544"/>
    </source>
</evidence>
<dbReference type="AlphaFoldDB" id="A0A0D9P3B6"/>
<dbReference type="Proteomes" id="UP000054544">
    <property type="component" value="Unassembled WGS sequence"/>
</dbReference>
<accession>A0A0D9P3B6</accession>
<keyword evidence="3" id="KW-0963">Cytoplasm</keyword>
<dbReference type="GO" id="GO:0034715">
    <property type="term" value="C:pICln-Sm protein complex"/>
    <property type="evidence" value="ECO:0007669"/>
    <property type="project" value="TreeGrafter"/>
</dbReference>
<dbReference type="EMBL" id="KE384729">
    <property type="protein sequence ID" value="KJK80581.1"/>
    <property type="molecule type" value="Genomic_DNA"/>
</dbReference>
<evidence type="ECO:0000256" key="3">
    <source>
        <dbReference type="ARBA" id="ARBA00022490"/>
    </source>
</evidence>
<evidence type="ECO:0000256" key="5">
    <source>
        <dbReference type="SAM" id="MobiDB-lite"/>
    </source>
</evidence>
<name>A0A0D9P3B6_METAN</name>
<dbReference type="PANTHER" id="PTHR21399">
    <property type="entry name" value="CHLORIDE CONDUCTANCE REGULATORY PROTEIN ICLN"/>
    <property type="match status" value="1"/>
</dbReference>
<feature type="region of interest" description="Disordered" evidence="5">
    <location>
        <begin position="55"/>
        <end position="75"/>
    </location>
</feature>
<comment type="subcellular location">
    <subcellularLocation>
        <location evidence="2">Cytoplasm</location>
    </subcellularLocation>
    <subcellularLocation>
        <location evidence="1">Nucleus</location>
    </subcellularLocation>
</comment>
<feature type="compositionally biased region" description="Low complexity" evidence="5">
    <location>
        <begin position="62"/>
        <end position="74"/>
    </location>
</feature>
<organism evidence="6 7">
    <name type="scientific">Metarhizium anisopliae BRIP 53293</name>
    <dbReference type="NCBI Taxonomy" id="1291518"/>
    <lineage>
        <taxon>Eukaryota</taxon>
        <taxon>Fungi</taxon>
        <taxon>Dikarya</taxon>
        <taxon>Ascomycota</taxon>
        <taxon>Pezizomycotina</taxon>
        <taxon>Sordariomycetes</taxon>
        <taxon>Hypocreomycetidae</taxon>
        <taxon>Hypocreales</taxon>
        <taxon>Clavicipitaceae</taxon>
        <taxon>Metarhizium</taxon>
    </lineage>
</organism>
<dbReference type="GO" id="GO:0045292">
    <property type="term" value="P:mRNA cis splicing, via spliceosome"/>
    <property type="evidence" value="ECO:0007669"/>
    <property type="project" value="TreeGrafter"/>
</dbReference>
<dbReference type="Pfam" id="PF03517">
    <property type="entry name" value="Voldacs"/>
    <property type="match status" value="1"/>
</dbReference>
<proteinExistence type="predicted"/>
<keyword evidence="4" id="KW-0539">Nucleus</keyword>
<evidence type="ECO:0000313" key="6">
    <source>
        <dbReference type="EMBL" id="KJK80581.1"/>
    </source>
</evidence>
<evidence type="ECO:0000256" key="4">
    <source>
        <dbReference type="ARBA" id="ARBA00023242"/>
    </source>
</evidence>
<dbReference type="GO" id="GO:0005829">
    <property type="term" value="C:cytosol"/>
    <property type="evidence" value="ECO:0007669"/>
    <property type="project" value="TreeGrafter"/>
</dbReference>
<feature type="compositionally biased region" description="Acidic residues" evidence="5">
    <location>
        <begin position="352"/>
        <end position="362"/>
    </location>
</feature>
<dbReference type="InterPro" id="IPR011993">
    <property type="entry name" value="PH-like_dom_sf"/>
</dbReference>
<sequence>MPPESLVSTREETTRTAVTMVLLLRRIVMPPLPIRYGLNWSVHLYSSPAMNLQSSSTGVLKQSGGSQSSQPSPSTASIMLATTIRSPPSVDDYTPLSEYQSQTPESFSGGKPVLHFHLKGAVASIPRAHCGTLAIFPADSPAAENAVASTNGDTEGLVEQKVDVFVNSEHFTIFSEQTESGVSIPYPSISIHAVKQVSAREGASTPAIWMQLEFSDGGADDDDFNTVELTIVPASSEPPQTAQQLYDAIANCSNLHPDPTNGDEDGDEEDDYDRIVFEGNAEQEAVEGFTGVLRGTADGGLPPPMPGSGGWITAENVHEYFDEDGNWIGGSNGEGEAEELGDGAGRTRPREEVDDDGVNGDDAESKRPRVE</sequence>
<keyword evidence="7" id="KW-1185">Reference proteome</keyword>
<evidence type="ECO:0000256" key="1">
    <source>
        <dbReference type="ARBA" id="ARBA00004123"/>
    </source>
</evidence>
<dbReference type="PANTHER" id="PTHR21399:SF0">
    <property type="entry name" value="METHYLOSOME SUBUNIT PICLN"/>
    <property type="match status" value="1"/>
</dbReference>
<gene>
    <name evidence="6" type="ORF">H634G_04820</name>
</gene>
<reference evidence="7" key="1">
    <citation type="journal article" date="2014" name="BMC Genomics">
        <title>The genome sequence of the biocontrol fungus Metarhizium anisopliae and comparative genomics of Metarhizium species.</title>
        <authorList>
            <person name="Pattemore J.A."/>
            <person name="Hane J.K."/>
            <person name="Williams A.H."/>
            <person name="Wilson B.A."/>
            <person name="Stodart B.J."/>
            <person name="Ash G.J."/>
        </authorList>
    </citation>
    <scope>NUCLEOTIDE SEQUENCE [LARGE SCALE GENOMIC DNA]</scope>
    <source>
        <strain evidence="7">BRIP 53293</strain>
    </source>
</reference>
<dbReference type="GO" id="GO:0005681">
    <property type="term" value="C:spliceosomal complex"/>
    <property type="evidence" value="ECO:0007669"/>
    <property type="project" value="TreeGrafter"/>
</dbReference>
<dbReference type="InterPro" id="IPR039924">
    <property type="entry name" value="ICln/Lot5/Saf5"/>
</dbReference>
<evidence type="ECO:0000256" key="2">
    <source>
        <dbReference type="ARBA" id="ARBA00004496"/>
    </source>
</evidence>
<protein>
    <submittedName>
        <fullName evidence="6">Uncharacterized protein</fullName>
    </submittedName>
</protein>
<feature type="region of interest" description="Disordered" evidence="5">
    <location>
        <begin position="322"/>
        <end position="371"/>
    </location>
</feature>
<dbReference type="GO" id="GO:0000387">
    <property type="term" value="P:spliceosomal snRNP assembly"/>
    <property type="evidence" value="ECO:0007669"/>
    <property type="project" value="TreeGrafter"/>
</dbReference>
<dbReference type="Gene3D" id="2.30.29.30">
    <property type="entry name" value="Pleckstrin-homology domain (PH domain)/Phosphotyrosine-binding domain (PTB)"/>
    <property type="match status" value="1"/>
</dbReference>
<dbReference type="OrthoDB" id="19714at2759"/>